<organism evidence="2 3">
    <name type="scientific">Mycetohabitans rhizoxinica</name>
    <dbReference type="NCBI Taxonomy" id="412963"/>
    <lineage>
        <taxon>Bacteria</taxon>
        <taxon>Pseudomonadati</taxon>
        <taxon>Pseudomonadota</taxon>
        <taxon>Betaproteobacteria</taxon>
        <taxon>Burkholderiales</taxon>
        <taxon>Burkholderiaceae</taxon>
        <taxon>Mycetohabitans</taxon>
    </lineage>
</organism>
<dbReference type="Pfam" id="PF08750">
    <property type="entry name" value="CNP1"/>
    <property type="match status" value="1"/>
</dbReference>
<dbReference type="EMBL" id="CP062176">
    <property type="protein sequence ID" value="WXK40217.1"/>
    <property type="molecule type" value="Genomic_DNA"/>
</dbReference>
<evidence type="ECO:0000313" key="3">
    <source>
        <dbReference type="Proteomes" id="UP001493153"/>
    </source>
</evidence>
<proteinExistence type="predicted"/>
<feature type="domain" description="CNP1-like uncharacterised" evidence="1">
    <location>
        <begin position="101"/>
        <end position="235"/>
    </location>
</feature>
<reference evidence="2 3" key="1">
    <citation type="submission" date="2020-09" db="EMBL/GenBank/DDBJ databases">
        <title>Genome sequences of Mycetohabitans spp.</title>
        <authorList>
            <person name="Carter M.E."/>
            <person name="Carpenter S.C.D."/>
            <person name="Bogdanove A.J."/>
        </authorList>
    </citation>
    <scope>NUCLEOTIDE SEQUENCE [LARGE SCALE GENOMIC DNA]</scope>
    <source>
        <strain evidence="2 3">B12</strain>
    </source>
</reference>
<gene>
    <name evidence="2" type="ORF">IHE29_13455</name>
</gene>
<evidence type="ECO:0000259" key="1">
    <source>
        <dbReference type="Pfam" id="PF08750"/>
    </source>
</evidence>
<keyword evidence="3" id="KW-1185">Reference proteome</keyword>
<name>A0ABZ2PYR8_9BURK</name>
<evidence type="ECO:0000313" key="2">
    <source>
        <dbReference type="EMBL" id="WXK40217.1"/>
    </source>
</evidence>
<dbReference type="Proteomes" id="UP001493153">
    <property type="component" value="Chromosome"/>
</dbReference>
<protein>
    <submittedName>
        <fullName evidence="2">CNP1-like family protein</fullName>
    </submittedName>
</protein>
<accession>A0ABZ2PYR8</accession>
<sequence>MIAASVCLAAHRRVGRPPRAALRRFASGSRPLCFNTPPFVPGTRLLKRVCPSARPSRPSSRRIATLIGTIAAAALLGACSSPSPDQGPKPGQDFIYLLERTQNWVETQVDKLPPMPRAADLLPFEVSAMTNLRFAVDAASVSVGTDGVVRYTIVITSPQGARNVYYEGLRCETYEWRRYAAADDSGKQWDRGAANGWRRIENSQLNAYQAALYQDYMCANKIPQGNASSIVQNIRYKRIAASRYQ</sequence>
<dbReference type="InterPro" id="IPR014861">
    <property type="entry name" value="CNP1-like_dom"/>
</dbReference>